<dbReference type="RefSeq" id="WP_249831441.1">
    <property type="nucleotide sequence ID" value="NZ_JAMGBE010000002.1"/>
</dbReference>
<organism evidence="2 3">
    <name type="scientific">Sphingomonas hankyongi</name>
    <dbReference type="NCBI Taxonomy" id="2908209"/>
    <lineage>
        <taxon>Bacteria</taxon>
        <taxon>Pseudomonadati</taxon>
        <taxon>Pseudomonadota</taxon>
        <taxon>Alphaproteobacteria</taxon>
        <taxon>Sphingomonadales</taxon>
        <taxon>Sphingomonadaceae</taxon>
        <taxon>Sphingomonas</taxon>
    </lineage>
</organism>
<name>A0ABT0S2A3_9SPHN</name>
<reference evidence="2" key="1">
    <citation type="submission" date="2022-05" db="EMBL/GenBank/DDBJ databases">
        <authorList>
            <person name="Jo J.-H."/>
            <person name="Im W.-T."/>
        </authorList>
    </citation>
    <scope>NUCLEOTIDE SEQUENCE</scope>
    <source>
        <strain evidence="2">SE220</strain>
    </source>
</reference>
<dbReference type="EMBL" id="JAMGBE010000002">
    <property type="protein sequence ID" value="MCL6729978.1"/>
    <property type="molecule type" value="Genomic_DNA"/>
</dbReference>
<dbReference type="Pfam" id="PF03886">
    <property type="entry name" value="ABC_trans_aux"/>
    <property type="match status" value="1"/>
</dbReference>
<keyword evidence="2" id="KW-0449">Lipoprotein</keyword>
<dbReference type="SUPFAM" id="SSF159594">
    <property type="entry name" value="XCC0632-like"/>
    <property type="match status" value="1"/>
</dbReference>
<accession>A0ABT0S2A3</accession>
<protein>
    <submittedName>
        <fullName evidence="2">ABC-type transport auxiliary lipoprotein family protein</fullName>
    </submittedName>
</protein>
<proteinExistence type="predicted"/>
<evidence type="ECO:0000259" key="1">
    <source>
        <dbReference type="Pfam" id="PF03886"/>
    </source>
</evidence>
<dbReference type="InterPro" id="IPR005586">
    <property type="entry name" value="ABC_trans_aux"/>
</dbReference>
<feature type="domain" description="ABC-type transport auxiliary lipoprotein component" evidence="1">
    <location>
        <begin position="43"/>
        <end position="196"/>
    </location>
</feature>
<keyword evidence="3" id="KW-1185">Reference proteome</keyword>
<comment type="caution">
    <text evidence="2">The sequence shown here is derived from an EMBL/GenBank/DDBJ whole genome shotgun (WGS) entry which is preliminary data.</text>
</comment>
<evidence type="ECO:0000313" key="3">
    <source>
        <dbReference type="Proteomes" id="UP001165342"/>
    </source>
</evidence>
<dbReference type="Gene3D" id="3.40.50.10610">
    <property type="entry name" value="ABC-type transport auxiliary lipoprotein component"/>
    <property type="match status" value="1"/>
</dbReference>
<evidence type="ECO:0000313" key="2">
    <source>
        <dbReference type="EMBL" id="MCL6729978.1"/>
    </source>
</evidence>
<sequence length="201" mass="20727">MKSLLRILGSIAMATTVGACSLSGLLGGGGKPPAYMLTLTPEAPDPGAIVRTANAGQAVTIAVPQIPKEIRTVRVPVQVTPTAVQYVPNLQYIDTPDRLFAALVAETVRRTTNRVVLDPAQAALDPGLTVTGSLQRFGYDSSSGQVVITYDASLSTQGGSHVESRRFTATAAADGTADTVGPAINRAANQVAGEVARWIGG</sequence>
<gene>
    <name evidence="2" type="ORF">LZ538_07900</name>
</gene>
<dbReference type="Proteomes" id="UP001165342">
    <property type="component" value="Unassembled WGS sequence"/>
</dbReference>
<dbReference type="PROSITE" id="PS51257">
    <property type="entry name" value="PROKAR_LIPOPROTEIN"/>
    <property type="match status" value="1"/>
</dbReference>